<feature type="transmembrane region" description="Helical" evidence="1">
    <location>
        <begin position="174"/>
        <end position="195"/>
    </location>
</feature>
<proteinExistence type="predicted"/>
<feature type="transmembrane region" description="Helical" evidence="1">
    <location>
        <begin position="20"/>
        <end position="42"/>
    </location>
</feature>
<protein>
    <submittedName>
        <fullName evidence="2">Uncharacterized protein</fullName>
    </submittedName>
</protein>
<dbReference type="OrthoDB" id="3909783at2759"/>
<sequence>MEPIPPTCSVPPDPDISGPGIRITVAFLPAIGVVFAILLNIYRITLRILKRQFAPPLVLVKVAEVFEEANNVQLGLAIVYCFVSLTIIHRIDAFHLRFLLDQAILSGLSKSLAKDILRTVKVEQTVSSLRANVKFWKDAILHFILSVLYLTNGVIFLLKLRNLWQSNSACFHKLFYSDTIPISILLGVIVISVQIRSMIPPRSGPESRFKKWSRLLIVSFLTPSCMILVGVFDVINYEASKMFLADTESRWGIGQVLPPLFLGVQVVGLIWRAWGVVWGEMIAGYILARQL</sequence>
<dbReference type="RefSeq" id="XP_008088815.1">
    <property type="nucleotide sequence ID" value="XM_008090624.1"/>
</dbReference>
<dbReference type="EMBL" id="KE145373">
    <property type="protein sequence ID" value="EPE24727.1"/>
    <property type="molecule type" value="Genomic_DNA"/>
</dbReference>
<accession>S3CDZ0</accession>
<reference evidence="2 3" key="1">
    <citation type="journal article" date="2013" name="BMC Genomics">
        <title>Genomics-driven discovery of the pneumocandin biosynthetic gene cluster in the fungus Glarea lozoyensis.</title>
        <authorList>
            <person name="Chen L."/>
            <person name="Yue Q."/>
            <person name="Zhang X."/>
            <person name="Xiang M."/>
            <person name="Wang C."/>
            <person name="Li S."/>
            <person name="Che Y."/>
            <person name="Ortiz-Lopez F.J."/>
            <person name="Bills G.F."/>
            <person name="Liu X."/>
            <person name="An Z."/>
        </authorList>
    </citation>
    <scope>NUCLEOTIDE SEQUENCE [LARGE SCALE GENOMIC DNA]</scope>
    <source>
        <strain evidence="3">ATCC 20868 / MF5171</strain>
    </source>
</reference>
<dbReference type="GeneID" id="19467628"/>
<keyword evidence="3" id="KW-1185">Reference proteome</keyword>
<evidence type="ECO:0000313" key="2">
    <source>
        <dbReference type="EMBL" id="EPE24727.1"/>
    </source>
</evidence>
<feature type="transmembrane region" description="Helical" evidence="1">
    <location>
        <begin position="139"/>
        <end position="158"/>
    </location>
</feature>
<dbReference type="KEGG" id="glz:GLAREA_08580"/>
<gene>
    <name evidence="2" type="ORF">GLAREA_08580</name>
</gene>
<feature type="transmembrane region" description="Helical" evidence="1">
    <location>
        <begin position="215"/>
        <end position="235"/>
    </location>
</feature>
<keyword evidence="1" id="KW-0472">Membrane</keyword>
<name>S3CDZ0_GLAL2</name>
<dbReference type="Proteomes" id="UP000016922">
    <property type="component" value="Unassembled WGS sequence"/>
</dbReference>
<dbReference type="AlphaFoldDB" id="S3CDZ0"/>
<evidence type="ECO:0000313" key="3">
    <source>
        <dbReference type="Proteomes" id="UP000016922"/>
    </source>
</evidence>
<evidence type="ECO:0000256" key="1">
    <source>
        <dbReference type="SAM" id="Phobius"/>
    </source>
</evidence>
<dbReference type="HOGENOM" id="CLU_956597_0_0_1"/>
<keyword evidence="1" id="KW-0812">Transmembrane</keyword>
<organism evidence="2 3">
    <name type="scientific">Glarea lozoyensis (strain ATCC 20868 / MF5171)</name>
    <dbReference type="NCBI Taxonomy" id="1116229"/>
    <lineage>
        <taxon>Eukaryota</taxon>
        <taxon>Fungi</taxon>
        <taxon>Dikarya</taxon>
        <taxon>Ascomycota</taxon>
        <taxon>Pezizomycotina</taxon>
        <taxon>Leotiomycetes</taxon>
        <taxon>Helotiales</taxon>
        <taxon>Helotiaceae</taxon>
        <taxon>Glarea</taxon>
    </lineage>
</organism>
<keyword evidence="1" id="KW-1133">Transmembrane helix</keyword>